<name>A0A6L9SSE6_9BIFI</name>
<gene>
    <name evidence="4" type="ORF">GFD21_04150</name>
</gene>
<keyword evidence="2" id="KW-1133">Transmembrane helix</keyword>
<dbReference type="Gene3D" id="2.60.40.4270">
    <property type="entry name" value="Listeria-Bacteroides repeat domain"/>
    <property type="match status" value="5"/>
</dbReference>
<keyword evidence="2" id="KW-0472">Membrane</keyword>
<reference evidence="4 5" key="1">
    <citation type="submission" date="2019-10" db="EMBL/GenBank/DDBJ databases">
        <title>Bifidobacterium from non-human primates.</title>
        <authorList>
            <person name="Modesto M."/>
        </authorList>
    </citation>
    <scope>NUCLEOTIDE SEQUENCE [LARGE SCALE GENOMIC DNA]</scope>
    <source>
        <strain evidence="4 5">SMA15</strain>
    </source>
</reference>
<comment type="subcellular location">
    <subcellularLocation>
        <location evidence="1">Cell envelope</location>
    </subcellularLocation>
</comment>
<evidence type="ECO:0008006" key="6">
    <source>
        <dbReference type="Google" id="ProtNLM"/>
    </source>
</evidence>
<sequence length="821" mass="89748">MVIGSTIEGSQMTVKKFVGAVAAAAMLVCLVPATSAVAAEETAAPNTTTQTNNTCSVTLEVNGYRLVVPDANGRVSCGDTLAKAVATYQSSFNIDFSKQEITGWKIDNAGMNVKTSAPLNSEEFQAPHVLVAQVKDKPAVPQYATVHFVNTLTGNDYSSTDKAVFNDTLLKYAPTVTENGYTFAGWTYDQAGQKPVGQNDPVTGGTVIYVYAQWTKNAEPQPVAKTLVTFEVNGKVVSGGFVNTGSKLSDVYNTKKAEIQGKIPAGKVIARWTDKATSKVYTTGLDDWDAVATGDRQVLVAFFEDAPVNHSTITYKDSISGKTYTTNIVEYWKPVLSDAFDVAKDGYTFAGWTYDREGKIPVAKGDVASKDTYEIWAQWKKTPKTLVTFSVNGKSISGGFVNTGSKLGDLYNAKKAEIQGKIPAGKVITRWTDKATHKVYTTDLTDWDAVATGDRQVLVAFFDDAPAEYFTVTYKDSLTGKTYLTNRVKNGGKVLSDSFDVAKKGYTFAGWSYDQEGKSPVLKSDFVSHDTVVYAQWKATYYTVTYKDSLTGKTYTTNRVKFGGKVLSDSFDVAKKGYTFAGWTFDKKGKKAVTDTAKVRKDVTVWAQWTKKKVYTINYADSMTGKVYTSNQITEGGKYLDIHFEVAKKGYTFNGWTFDREGHYPVNADAVVNDEYVNAFGDTIYAQWKQDNARSVTFIWSDDEGTNHISRVNVVEGTKLTEDQVPVPGTRTGYKFKGWFAQTGHEFDINEPVTANYVYTARWTKVVPAAKLTPAQKNAKKATKKAKAQLSQTGSAVLGVSAVAVIAMIGAGVVLTLRKRA</sequence>
<comment type="caution">
    <text evidence="4">The sequence shown here is derived from an EMBL/GenBank/DDBJ whole genome shotgun (WGS) entry which is preliminary data.</text>
</comment>
<feature type="transmembrane region" description="Helical" evidence="2">
    <location>
        <begin position="796"/>
        <end position="817"/>
    </location>
</feature>
<feature type="signal peptide" evidence="3">
    <location>
        <begin position="1"/>
        <end position="38"/>
    </location>
</feature>
<keyword evidence="5" id="KW-1185">Reference proteome</keyword>
<dbReference type="InterPro" id="IPR042229">
    <property type="entry name" value="Listeria/Bacterioides_rpt_sf"/>
</dbReference>
<dbReference type="NCBIfam" id="TIGR02543">
    <property type="entry name" value="List_Bact_rpt"/>
    <property type="match status" value="4"/>
</dbReference>
<feature type="chain" id="PRO_5026653944" description="InlB B-repeat-containing protein" evidence="3">
    <location>
        <begin position="39"/>
        <end position="821"/>
    </location>
</feature>
<accession>A0A6L9SSE6</accession>
<protein>
    <recommendedName>
        <fullName evidence="6">InlB B-repeat-containing protein</fullName>
    </recommendedName>
</protein>
<dbReference type="InterPro" id="IPR013378">
    <property type="entry name" value="InlB-like_B-rpt"/>
</dbReference>
<dbReference type="Proteomes" id="UP000483293">
    <property type="component" value="Unassembled WGS sequence"/>
</dbReference>
<keyword evidence="3" id="KW-0732">Signal</keyword>
<dbReference type="AlphaFoldDB" id="A0A6L9SSE6"/>
<evidence type="ECO:0000256" key="3">
    <source>
        <dbReference type="SAM" id="SignalP"/>
    </source>
</evidence>
<dbReference type="GO" id="GO:0030313">
    <property type="term" value="C:cell envelope"/>
    <property type="evidence" value="ECO:0007669"/>
    <property type="project" value="UniProtKB-SubCell"/>
</dbReference>
<proteinExistence type="predicted"/>
<organism evidence="4 5">
    <name type="scientific">Bifidobacterium platyrrhinorum</name>
    <dbReference type="NCBI Taxonomy" id="2661628"/>
    <lineage>
        <taxon>Bacteria</taxon>
        <taxon>Bacillati</taxon>
        <taxon>Actinomycetota</taxon>
        <taxon>Actinomycetes</taxon>
        <taxon>Bifidobacteriales</taxon>
        <taxon>Bifidobacteriaceae</taxon>
        <taxon>Bifidobacterium</taxon>
    </lineage>
</organism>
<evidence type="ECO:0000313" key="4">
    <source>
        <dbReference type="EMBL" id="NEG54979.1"/>
    </source>
</evidence>
<evidence type="ECO:0000256" key="2">
    <source>
        <dbReference type="SAM" id="Phobius"/>
    </source>
</evidence>
<dbReference type="EMBL" id="WHZV01000002">
    <property type="protein sequence ID" value="NEG54979.1"/>
    <property type="molecule type" value="Genomic_DNA"/>
</dbReference>
<dbReference type="Pfam" id="PF09479">
    <property type="entry name" value="Flg_new"/>
    <property type="match status" value="6"/>
</dbReference>
<keyword evidence="2" id="KW-0812">Transmembrane</keyword>
<evidence type="ECO:0000256" key="1">
    <source>
        <dbReference type="ARBA" id="ARBA00004196"/>
    </source>
</evidence>
<evidence type="ECO:0000313" key="5">
    <source>
        <dbReference type="Proteomes" id="UP000483293"/>
    </source>
</evidence>